<organism evidence="1 2">
    <name type="scientific">Caerostris darwini</name>
    <dbReference type="NCBI Taxonomy" id="1538125"/>
    <lineage>
        <taxon>Eukaryota</taxon>
        <taxon>Metazoa</taxon>
        <taxon>Ecdysozoa</taxon>
        <taxon>Arthropoda</taxon>
        <taxon>Chelicerata</taxon>
        <taxon>Arachnida</taxon>
        <taxon>Araneae</taxon>
        <taxon>Araneomorphae</taxon>
        <taxon>Entelegynae</taxon>
        <taxon>Araneoidea</taxon>
        <taxon>Araneidae</taxon>
        <taxon>Caerostris</taxon>
    </lineage>
</organism>
<proteinExistence type="predicted"/>
<sequence length="95" mass="11121">MKITVRFRPSTCCFYLYALGAMDSNAFSFHLSFTIKNTFLLDETWLKTPTLRRQASPTDTILEKPRTQNFEPLAVLQNSMIPNRLMSEWKSGRWL</sequence>
<dbReference type="EMBL" id="BPLQ01009265">
    <property type="protein sequence ID" value="GIY42873.1"/>
    <property type="molecule type" value="Genomic_DNA"/>
</dbReference>
<dbReference type="AlphaFoldDB" id="A0AAV4TFX8"/>
<name>A0AAV4TFX8_9ARAC</name>
<dbReference type="Proteomes" id="UP001054837">
    <property type="component" value="Unassembled WGS sequence"/>
</dbReference>
<evidence type="ECO:0000313" key="2">
    <source>
        <dbReference type="Proteomes" id="UP001054837"/>
    </source>
</evidence>
<reference evidence="1 2" key="1">
    <citation type="submission" date="2021-06" db="EMBL/GenBank/DDBJ databases">
        <title>Caerostris darwini draft genome.</title>
        <authorList>
            <person name="Kono N."/>
            <person name="Arakawa K."/>
        </authorList>
    </citation>
    <scope>NUCLEOTIDE SEQUENCE [LARGE SCALE GENOMIC DNA]</scope>
</reference>
<comment type="caution">
    <text evidence="1">The sequence shown here is derived from an EMBL/GenBank/DDBJ whole genome shotgun (WGS) entry which is preliminary data.</text>
</comment>
<evidence type="ECO:0000313" key="1">
    <source>
        <dbReference type="EMBL" id="GIY42873.1"/>
    </source>
</evidence>
<gene>
    <name evidence="1" type="ORF">CDAR_453351</name>
</gene>
<keyword evidence="2" id="KW-1185">Reference proteome</keyword>
<accession>A0AAV4TFX8</accession>
<protein>
    <submittedName>
        <fullName evidence="1">Uncharacterized protein</fullName>
    </submittedName>
</protein>